<keyword evidence="1" id="KW-1133">Transmembrane helix</keyword>
<protein>
    <submittedName>
        <fullName evidence="2">Uncharacterized protein</fullName>
    </submittedName>
</protein>
<keyword evidence="1" id="KW-0812">Transmembrane</keyword>
<keyword evidence="1" id="KW-0472">Membrane</keyword>
<feature type="transmembrane region" description="Helical" evidence="1">
    <location>
        <begin position="7"/>
        <end position="30"/>
    </location>
</feature>
<dbReference type="EMBL" id="LAZR01002003">
    <property type="protein sequence ID" value="KKN35902.1"/>
    <property type="molecule type" value="Genomic_DNA"/>
</dbReference>
<gene>
    <name evidence="2" type="ORF">LCGC14_0779060</name>
</gene>
<name>A0A0F9QFZ5_9ZZZZ</name>
<evidence type="ECO:0000256" key="1">
    <source>
        <dbReference type="SAM" id="Phobius"/>
    </source>
</evidence>
<accession>A0A0F9QFZ5</accession>
<proteinExistence type="predicted"/>
<sequence length="34" mass="3738">MHENLRYGAVSFALGFIVMLLGGQAVVALVEVWF</sequence>
<evidence type="ECO:0000313" key="2">
    <source>
        <dbReference type="EMBL" id="KKN35902.1"/>
    </source>
</evidence>
<comment type="caution">
    <text evidence="2">The sequence shown here is derived from an EMBL/GenBank/DDBJ whole genome shotgun (WGS) entry which is preliminary data.</text>
</comment>
<dbReference type="AlphaFoldDB" id="A0A0F9QFZ5"/>
<organism evidence="2">
    <name type="scientific">marine sediment metagenome</name>
    <dbReference type="NCBI Taxonomy" id="412755"/>
    <lineage>
        <taxon>unclassified sequences</taxon>
        <taxon>metagenomes</taxon>
        <taxon>ecological metagenomes</taxon>
    </lineage>
</organism>
<reference evidence="2" key="1">
    <citation type="journal article" date="2015" name="Nature">
        <title>Complex archaea that bridge the gap between prokaryotes and eukaryotes.</title>
        <authorList>
            <person name="Spang A."/>
            <person name="Saw J.H."/>
            <person name="Jorgensen S.L."/>
            <person name="Zaremba-Niedzwiedzka K."/>
            <person name="Martijn J."/>
            <person name="Lind A.E."/>
            <person name="van Eijk R."/>
            <person name="Schleper C."/>
            <person name="Guy L."/>
            <person name="Ettema T.J."/>
        </authorList>
    </citation>
    <scope>NUCLEOTIDE SEQUENCE</scope>
</reference>